<dbReference type="Proteomes" id="UP001297361">
    <property type="component" value="Unassembled WGS sequence"/>
</dbReference>
<reference evidence="1" key="1">
    <citation type="submission" date="2021-10" db="EMBL/GenBank/DDBJ databases">
        <authorList>
            <person name="Hussein R."/>
            <person name="Harrison J."/>
            <person name="Studholme D.J."/>
            <person name="Vicente J."/>
            <person name="Grant M."/>
        </authorList>
    </citation>
    <scope>NUCLEOTIDE SEQUENCE</scope>
    <source>
        <strain evidence="1">NCPPB 2970</strain>
    </source>
</reference>
<comment type="caution">
    <text evidence="1">The sequence shown here is derived from an EMBL/GenBank/DDBJ whole genome shotgun (WGS) entry which is preliminary data.</text>
</comment>
<proteinExistence type="predicted"/>
<dbReference type="EMBL" id="JAJFNJ020000005">
    <property type="protein sequence ID" value="MEC3890404.1"/>
    <property type="molecule type" value="Genomic_DNA"/>
</dbReference>
<dbReference type="AlphaFoldDB" id="A0AAJ3CFG4"/>
<gene>
    <name evidence="1" type="ORF">LLE72_022305</name>
</gene>
<protein>
    <submittedName>
        <fullName evidence="1">Uncharacterized protein</fullName>
    </submittedName>
</protein>
<name>A0AAJ3CFG4_XANCA</name>
<accession>A0AAJ3CFG4</accession>
<dbReference type="RefSeq" id="WP_225042122.1">
    <property type="nucleotide sequence ID" value="NZ_JAJFNJ020000005.1"/>
</dbReference>
<evidence type="ECO:0000313" key="1">
    <source>
        <dbReference type="EMBL" id="MEC3890404.1"/>
    </source>
</evidence>
<organism evidence="1 2">
    <name type="scientific">Xanthomonas campestris pv. papavericola</name>
    <dbReference type="NCBI Taxonomy" id="487881"/>
    <lineage>
        <taxon>Bacteria</taxon>
        <taxon>Pseudomonadati</taxon>
        <taxon>Pseudomonadota</taxon>
        <taxon>Gammaproteobacteria</taxon>
        <taxon>Lysobacterales</taxon>
        <taxon>Lysobacteraceae</taxon>
        <taxon>Xanthomonas</taxon>
    </lineage>
</organism>
<evidence type="ECO:0000313" key="2">
    <source>
        <dbReference type="Proteomes" id="UP001297361"/>
    </source>
</evidence>
<sequence>MTDTTGCRDLAHALAELWRLSELHRANESAFWDGFATLISTLEISGMTAREVRTALCSEIMALRTLGTRTYRPGMLRYAVPVIVQR</sequence>
<reference evidence="1" key="2">
    <citation type="submission" date="2024-01" db="EMBL/GenBank/DDBJ databases">
        <title>Long-read genome sequencing of X. campestris pv. papavericola.</title>
        <authorList>
            <person name="Hussain R.M.F."/>
            <person name="Greer S."/>
            <person name="Harrison J."/>
            <person name="Grant M."/>
            <person name="Vicente J."/>
            <person name="Studholme D.J."/>
        </authorList>
    </citation>
    <scope>NUCLEOTIDE SEQUENCE</scope>
    <source>
        <strain evidence="1">NCPPB 2970</strain>
    </source>
</reference>